<evidence type="ECO:0000256" key="1">
    <source>
        <dbReference type="ARBA" id="ARBA00025739"/>
    </source>
</evidence>
<evidence type="ECO:0000313" key="3">
    <source>
        <dbReference type="EnsemblMetazoa" id="SMAR011515-PA"/>
    </source>
</evidence>
<protein>
    <submittedName>
        <fullName evidence="3">Uncharacterized protein</fullName>
    </submittedName>
</protein>
<feature type="chain" id="PRO_5004579497" evidence="2">
    <location>
        <begin position="25"/>
        <end position="110"/>
    </location>
</feature>
<dbReference type="EnsemblMetazoa" id="SMAR011515-RA">
    <property type="protein sequence ID" value="SMAR011515-PA"/>
    <property type="gene ID" value="SMAR011515"/>
</dbReference>
<reference evidence="4" key="1">
    <citation type="submission" date="2011-05" db="EMBL/GenBank/DDBJ databases">
        <authorList>
            <person name="Richards S.R."/>
            <person name="Qu J."/>
            <person name="Jiang H."/>
            <person name="Jhangiani S.N."/>
            <person name="Agravi P."/>
            <person name="Goodspeed R."/>
            <person name="Gross S."/>
            <person name="Mandapat C."/>
            <person name="Jackson L."/>
            <person name="Mathew T."/>
            <person name="Pu L."/>
            <person name="Thornton R."/>
            <person name="Saada N."/>
            <person name="Wilczek-Boney K.B."/>
            <person name="Lee S."/>
            <person name="Kovar C."/>
            <person name="Wu Y."/>
            <person name="Scherer S.E."/>
            <person name="Worley K.C."/>
            <person name="Muzny D.M."/>
            <person name="Gibbs R."/>
        </authorList>
    </citation>
    <scope>NUCLEOTIDE SEQUENCE</scope>
    <source>
        <strain evidence="4">Brora</strain>
    </source>
</reference>
<accession>T1JCK1</accession>
<dbReference type="AlphaFoldDB" id="T1JCK1"/>
<dbReference type="Proteomes" id="UP000014500">
    <property type="component" value="Unassembled WGS sequence"/>
</dbReference>
<keyword evidence="4" id="KW-1185">Reference proteome</keyword>
<dbReference type="InterPro" id="IPR045860">
    <property type="entry name" value="Snake_toxin-like_sf"/>
</dbReference>
<feature type="signal peptide" evidence="2">
    <location>
        <begin position="1"/>
        <end position="24"/>
    </location>
</feature>
<evidence type="ECO:0000313" key="4">
    <source>
        <dbReference type="Proteomes" id="UP000014500"/>
    </source>
</evidence>
<keyword evidence="2" id="KW-0732">Signal</keyword>
<organism evidence="3 4">
    <name type="scientific">Strigamia maritima</name>
    <name type="common">European centipede</name>
    <name type="synonym">Geophilus maritimus</name>
    <dbReference type="NCBI Taxonomy" id="126957"/>
    <lineage>
        <taxon>Eukaryota</taxon>
        <taxon>Metazoa</taxon>
        <taxon>Ecdysozoa</taxon>
        <taxon>Arthropoda</taxon>
        <taxon>Myriapoda</taxon>
        <taxon>Chilopoda</taxon>
        <taxon>Pleurostigmophora</taxon>
        <taxon>Geophilomorpha</taxon>
        <taxon>Linotaeniidae</taxon>
        <taxon>Strigamia</taxon>
    </lineage>
</organism>
<evidence type="ECO:0000256" key="2">
    <source>
        <dbReference type="SAM" id="SignalP"/>
    </source>
</evidence>
<proteinExistence type="inferred from homology"/>
<dbReference type="HOGENOM" id="CLU_2174113_0_0_1"/>
<reference evidence="3" key="2">
    <citation type="submission" date="2015-02" db="UniProtKB">
        <authorList>
            <consortium name="EnsemblMetazoa"/>
        </authorList>
    </citation>
    <scope>IDENTIFICATION</scope>
</reference>
<dbReference type="SUPFAM" id="SSF57302">
    <property type="entry name" value="Snake toxin-like"/>
    <property type="match status" value="1"/>
</dbReference>
<sequence>MYFSKVTLLLIGLLCLLQIENGLSLKCYECEEEENCKGKEKDCETPESGKDQFCTKIDGTYVISGKSLSLKCYDCFSTKNCKMNPKDCPSSVTFCLKVQGEMDKKRRMLF</sequence>
<comment type="similarity">
    <text evidence="1">Belongs to the scoloptoxin-05 family.</text>
</comment>
<name>T1JCK1_STRMM</name>
<dbReference type="EMBL" id="JH432065">
    <property type="status" value="NOT_ANNOTATED_CDS"/>
    <property type="molecule type" value="Genomic_DNA"/>
</dbReference>